<gene>
    <name evidence="2" type="ORF">KGM_213602</name>
</gene>
<protein>
    <submittedName>
        <fullName evidence="2">Uncharacterized protein</fullName>
    </submittedName>
</protein>
<comment type="caution">
    <text evidence="2">The sequence shown here is derived from an EMBL/GenBank/DDBJ whole genome shotgun (WGS) entry which is preliminary data.</text>
</comment>
<dbReference type="Proteomes" id="UP000007151">
    <property type="component" value="Unassembled WGS sequence"/>
</dbReference>
<dbReference type="KEGG" id="dpl:KGM_213602"/>
<dbReference type="AlphaFoldDB" id="A0A212ENV1"/>
<proteinExistence type="predicted"/>
<keyword evidence="3" id="KW-1185">Reference proteome</keyword>
<name>A0A212ENV1_DANPL</name>
<feature type="compositionally biased region" description="Gly residues" evidence="1">
    <location>
        <begin position="58"/>
        <end position="68"/>
    </location>
</feature>
<evidence type="ECO:0000313" key="2">
    <source>
        <dbReference type="EMBL" id="OWR43163.1"/>
    </source>
</evidence>
<reference evidence="2 3" key="1">
    <citation type="journal article" date="2011" name="Cell">
        <title>The monarch butterfly genome yields insights into long-distance migration.</title>
        <authorList>
            <person name="Zhan S."/>
            <person name="Merlin C."/>
            <person name="Boore J.L."/>
            <person name="Reppert S.M."/>
        </authorList>
    </citation>
    <scope>NUCLEOTIDE SEQUENCE [LARGE SCALE GENOMIC DNA]</scope>
    <source>
        <strain evidence="2">F-2</strain>
    </source>
</reference>
<feature type="region of interest" description="Disordered" evidence="1">
    <location>
        <begin position="1"/>
        <end position="20"/>
    </location>
</feature>
<organism evidence="2 3">
    <name type="scientific">Danaus plexippus plexippus</name>
    <dbReference type="NCBI Taxonomy" id="278856"/>
    <lineage>
        <taxon>Eukaryota</taxon>
        <taxon>Metazoa</taxon>
        <taxon>Ecdysozoa</taxon>
        <taxon>Arthropoda</taxon>
        <taxon>Hexapoda</taxon>
        <taxon>Insecta</taxon>
        <taxon>Pterygota</taxon>
        <taxon>Neoptera</taxon>
        <taxon>Endopterygota</taxon>
        <taxon>Lepidoptera</taxon>
        <taxon>Glossata</taxon>
        <taxon>Ditrysia</taxon>
        <taxon>Papilionoidea</taxon>
        <taxon>Nymphalidae</taxon>
        <taxon>Danainae</taxon>
        <taxon>Danaini</taxon>
        <taxon>Danaina</taxon>
        <taxon>Danaus</taxon>
        <taxon>Danaus</taxon>
    </lineage>
</organism>
<accession>A0A212ENV1</accession>
<evidence type="ECO:0000313" key="3">
    <source>
        <dbReference type="Proteomes" id="UP000007151"/>
    </source>
</evidence>
<dbReference type="InParanoid" id="A0A212ENV1"/>
<dbReference type="EMBL" id="AGBW02013617">
    <property type="protein sequence ID" value="OWR43163.1"/>
    <property type="molecule type" value="Genomic_DNA"/>
</dbReference>
<evidence type="ECO:0000256" key="1">
    <source>
        <dbReference type="SAM" id="MobiDB-lite"/>
    </source>
</evidence>
<feature type="compositionally biased region" description="Basic and acidic residues" evidence="1">
    <location>
        <begin position="1"/>
        <end position="13"/>
    </location>
</feature>
<sequence length="100" mass="10138">MGGRGDIPREDATSHLPSSARNVANCTASEAVKSQLFPHLKFEVVALGRYRMRKCKGVGGGGGGGVGGTAAAQPPGERGGAGQTAGLRWEANTSLLPPHS</sequence>
<feature type="compositionally biased region" description="Polar residues" evidence="1">
    <location>
        <begin position="91"/>
        <end position="100"/>
    </location>
</feature>
<feature type="region of interest" description="Disordered" evidence="1">
    <location>
        <begin position="58"/>
        <end position="100"/>
    </location>
</feature>